<dbReference type="PANTHER" id="PTHR45892">
    <property type="entry name" value="AMINOACYLASE-1"/>
    <property type="match status" value="1"/>
</dbReference>
<evidence type="ECO:0000256" key="1">
    <source>
        <dbReference type="ARBA" id="ARBA00006247"/>
    </source>
</evidence>
<dbReference type="PROSITE" id="PS00758">
    <property type="entry name" value="ARGE_DAPE_CPG2_1"/>
    <property type="match status" value="1"/>
</dbReference>
<feature type="binding site" evidence="4">
    <location>
        <position position="156"/>
    </location>
    <ligand>
        <name>Zn(2+)</name>
        <dbReference type="ChEBI" id="CHEBI:29105"/>
        <label>2</label>
    </ligand>
</feature>
<dbReference type="Gene3D" id="3.30.70.360">
    <property type="match status" value="1"/>
</dbReference>
<feature type="binding site" evidence="4">
    <location>
        <position position="88"/>
    </location>
    <ligand>
        <name>Zn(2+)</name>
        <dbReference type="ChEBI" id="CHEBI:29105"/>
        <label>1</label>
    </ligand>
</feature>
<dbReference type="InterPro" id="IPR052083">
    <property type="entry name" value="Aminoacylase-1_M20A"/>
</dbReference>
<gene>
    <name evidence="6" type="ORF">ASTO00021_LOCUS16000</name>
</gene>
<evidence type="ECO:0000256" key="2">
    <source>
        <dbReference type="ARBA" id="ARBA00022801"/>
    </source>
</evidence>
<accession>A0A7S3V1K3</accession>
<dbReference type="GO" id="GO:0004046">
    <property type="term" value="F:aminoacylase activity"/>
    <property type="evidence" value="ECO:0007669"/>
    <property type="project" value="TreeGrafter"/>
</dbReference>
<evidence type="ECO:0000256" key="3">
    <source>
        <dbReference type="PIRSR" id="PIRSR036696-1"/>
    </source>
</evidence>
<feature type="binding site" evidence="4">
    <location>
        <position position="185"/>
    </location>
    <ligand>
        <name>Zn(2+)</name>
        <dbReference type="ChEBI" id="CHEBI:29105"/>
        <label>1</label>
    </ligand>
</feature>
<dbReference type="PANTHER" id="PTHR45892:SF1">
    <property type="entry name" value="AMINOACYLASE-1"/>
    <property type="match status" value="1"/>
</dbReference>
<sequence length="450" mass="50093">MKKRKVDICSDDAAVTLFKDLLRYKTVSHHAPKNGQYAACCEFLDQKCKELIPEAKTETLEFVEGKPVLLVTVEGRDPSLPGILLNSHYDVVPAMDELWDVDPWDACEKDGKIYGRGTQDMKCVCAQYILALARIIHDENTQLDRTVYLTFVPDEEIGGGDGMNMFIESKRFKEIRPKIGIAFDEGLASTTEQFTVFYGERVPLWIVVTVNGPTGTSCYTLYSILIFPNNRHMYVGHGSRFIQDTAVEKLLGIANKAFELRRAEEKLLGHTDNGCKHCEAKKLGEVTSLNLTMLQAGVSSDGGKTFALNVIPTQAKAGFDIRVPPSKPLPEIRAMLDEWTSENCMSWKFAAPDPGLEHHVTAIDDSNPWWSAFTKASDSIGISIQPEIFPAGTDSRYLRQCGIPAFGFSPMNNSPILLHEHNEYISKQVFLKGIEIYVGLFSRLAAADSV</sequence>
<reference evidence="6" key="1">
    <citation type="submission" date="2021-01" db="EMBL/GenBank/DDBJ databases">
        <authorList>
            <person name="Corre E."/>
            <person name="Pelletier E."/>
            <person name="Niang G."/>
            <person name="Scheremetjew M."/>
            <person name="Finn R."/>
            <person name="Kale V."/>
            <person name="Holt S."/>
            <person name="Cochrane G."/>
            <person name="Meng A."/>
            <person name="Brown T."/>
            <person name="Cohen L."/>
        </authorList>
    </citation>
    <scope>NUCLEOTIDE SEQUENCE</scope>
    <source>
        <strain evidence="6">GSBS06</strain>
    </source>
</reference>
<evidence type="ECO:0000313" key="6">
    <source>
        <dbReference type="EMBL" id="CAE0445999.1"/>
    </source>
</evidence>
<dbReference type="PIRSF" id="PIRSF036696">
    <property type="entry name" value="ACY-1"/>
    <property type="match status" value="1"/>
</dbReference>
<name>A0A7S3V1K3_9STRA</name>
<dbReference type="EMBL" id="HBIN01020899">
    <property type="protein sequence ID" value="CAE0445999.1"/>
    <property type="molecule type" value="Transcribed_RNA"/>
</dbReference>
<organism evidence="6">
    <name type="scientific">Aplanochytrium stocchinoi</name>
    <dbReference type="NCBI Taxonomy" id="215587"/>
    <lineage>
        <taxon>Eukaryota</taxon>
        <taxon>Sar</taxon>
        <taxon>Stramenopiles</taxon>
        <taxon>Bigyra</taxon>
        <taxon>Labyrinthulomycetes</taxon>
        <taxon>Thraustochytrida</taxon>
        <taxon>Thraustochytriidae</taxon>
        <taxon>Aplanochytrium</taxon>
    </lineage>
</organism>
<feature type="active site" evidence="3">
    <location>
        <position position="90"/>
    </location>
</feature>
<keyword evidence="4" id="KW-0479">Metal-binding</keyword>
<feature type="binding site" evidence="4">
    <location>
        <position position="120"/>
    </location>
    <ligand>
        <name>Zn(2+)</name>
        <dbReference type="ChEBI" id="CHEBI:29105"/>
        <label>2</label>
    </ligand>
</feature>
<evidence type="ECO:0000259" key="5">
    <source>
        <dbReference type="Pfam" id="PF07687"/>
    </source>
</evidence>
<comment type="cofactor">
    <cofactor evidence="4">
        <name>Zn(2+)</name>
        <dbReference type="ChEBI" id="CHEBI:29105"/>
    </cofactor>
    <text evidence="4">Binds 2 Zn(2+) ions per subunit.</text>
</comment>
<dbReference type="FunFam" id="1.10.150.900:FF:000001">
    <property type="entry name" value="Aminoacylase-1, putative"/>
    <property type="match status" value="1"/>
</dbReference>
<dbReference type="InterPro" id="IPR002933">
    <property type="entry name" value="Peptidase_M20"/>
</dbReference>
<dbReference type="InterPro" id="IPR011650">
    <property type="entry name" value="Peptidase_M20_dimer"/>
</dbReference>
<feature type="binding site" evidence="4">
    <location>
        <position position="419"/>
    </location>
    <ligand>
        <name>Zn(2+)</name>
        <dbReference type="ChEBI" id="CHEBI:29105"/>
        <label>2</label>
    </ligand>
</feature>
<keyword evidence="4" id="KW-0862">Zinc</keyword>
<protein>
    <recommendedName>
        <fullName evidence="5">Peptidase M20 dimerisation domain-containing protein</fullName>
    </recommendedName>
</protein>
<dbReference type="Pfam" id="PF07687">
    <property type="entry name" value="M20_dimer"/>
    <property type="match status" value="1"/>
</dbReference>
<feature type="binding site" evidence="4">
    <location>
        <position position="120"/>
    </location>
    <ligand>
        <name>Zn(2+)</name>
        <dbReference type="ChEBI" id="CHEBI:29105"/>
        <label>1</label>
    </ligand>
</feature>
<dbReference type="PROSITE" id="PS00759">
    <property type="entry name" value="ARGE_DAPE_CPG2_2"/>
    <property type="match status" value="1"/>
</dbReference>
<dbReference type="Gene3D" id="1.10.150.900">
    <property type="match status" value="1"/>
</dbReference>
<dbReference type="SUPFAM" id="SSF53187">
    <property type="entry name" value="Zn-dependent exopeptidases"/>
    <property type="match status" value="1"/>
</dbReference>
<feature type="domain" description="Peptidase M20 dimerisation" evidence="5">
    <location>
        <begin position="285"/>
        <end position="343"/>
    </location>
</feature>
<dbReference type="Gene3D" id="3.40.630.10">
    <property type="entry name" value="Zn peptidases"/>
    <property type="match status" value="1"/>
</dbReference>
<dbReference type="AlphaFoldDB" id="A0A7S3V1K3"/>
<dbReference type="InterPro" id="IPR001261">
    <property type="entry name" value="ArgE/DapE_CS"/>
</dbReference>
<comment type="similarity">
    <text evidence="1">Belongs to the peptidase M20A family.</text>
</comment>
<dbReference type="Pfam" id="PF01546">
    <property type="entry name" value="Peptidase_M20"/>
    <property type="match status" value="1"/>
</dbReference>
<keyword evidence="2" id="KW-0378">Hydrolase</keyword>
<proteinExistence type="inferred from homology"/>
<feature type="active site" description="Proton acceptor" evidence="3">
    <location>
        <position position="155"/>
    </location>
</feature>
<evidence type="ECO:0000256" key="4">
    <source>
        <dbReference type="PIRSR" id="PIRSR036696-2"/>
    </source>
</evidence>
<dbReference type="GO" id="GO:0046872">
    <property type="term" value="F:metal ion binding"/>
    <property type="evidence" value="ECO:0007669"/>
    <property type="project" value="UniProtKB-KW"/>
</dbReference>